<dbReference type="PANTHER" id="PTHR46614">
    <property type="entry name" value="MORN REPEAT-CONTAINING PROTEIN 4"/>
    <property type="match status" value="1"/>
</dbReference>
<accession>A0A8C5I8H1</accession>
<dbReference type="Proteomes" id="UP000694408">
    <property type="component" value="Unplaced"/>
</dbReference>
<dbReference type="Gene3D" id="2.20.110.10">
    <property type="entry name" value="Histone H3 K4-specific methyltransferase SET7/9 N-terminal domain"/>
    <property type="match status" value="2"/>
</dbReference>
<dbReference type="GO" id="GO:0032433">
    <property type="term" value="C:filopodium tip"/>
    <property type="evidence" value="ECO:0007669"/>
    <property type="project" value="UniProtKB-SubCell"/>
</dbReference>
<sequence>MGRAAVAGPRRVGAKRVREPSGHQAEPPPPAARAMGTPASVVSDSPGRPAPAARARKRASANIFQGVGLRELRSLFRSGGAERPEERARLVWRYAGQRRMARALRRLRRRRTTQPGGGMAALRRFEHLRSCPAVPEAVAMTLTKGSFTYSNGEEYRGEWKEGRRHGIGQLTFADGTAYVGHFENGLFHGCGVLTFSDGSRYEGEFVQGKFNGVGVFTRCDNMTFEGEFKGGRVYGFGLLTFPDGSHGVPRNEGFFENNKLLRREKCTAIIQRAQGASKSAHSLTA</sequence>
<evidence type="ECO:0000259" key="9">
    <source>
        <dbReference type="Pfam" id="PF15063"/>
    </source>
</evidence>
<evidence type="ECO:0000256" key="7">
    <source>
        <dbReference type="ARBA" id="ARBA00039855"/>
    </source>
</evidence>
<dbReference type="SMART" id="SM00698">
    <property type="entry name" value="MORN"/>
    <property type="match status" value="4"/>
</dbReference>
<keyword evidence="3" id="KW-0677">Repeat</keyword>
<dbReference type="GO" id="GO:0048678">
    <property type="term" value="P:response to axon injury"/>
    <property type="evidence" value="ECO:0007669"/>
    <property type="project" value="TreeGrafter"/>
</dbReference>
<evidence type="ECO:0000313" key="11">
    <source>
        <dbReference type="Proteomes" id="UP000694408"/>
    </source>
</evidence>
<dbReference type="InterPro" id="IPR003409">
    <property type="entry name" value="MORN"/>
</dbReference>
<keyword evidence="4" id="KW-0966">Cell projection</keyword>
<feature type="compositionally biased region" description="Low complexity" evidence="8">
    <location>
        <begin position="1"/>
        <end position="11"/>
    </location>
</feature>
<evidence type="ECO:0000256" key="2">
    <source>
        <dbReference type="ARBA" id="ARBA00004645"/>
    </source>
</evidence>
<dbReference type="GO" id="GO:0032420">
    <property type="term" value="C:stereocilium"/>
    <property type="evidence" value="ECO:0007669"/>
    <property type="project" value="UniProtKB-SubCell"/>
</dbReference>
<dbReference type="InterPro" id="IPR020282">
    <property type="entry name" value="Avpi1/C8orf4_dom"/>
</dbReference>
<protein>
    <recommendedName>
        <fullName evidence="7">MORN repeat-containing protein 4</fullName>
    </recommendedName>
</protein>
<evidence type="ECO:0000256" key="4">
    <source>
        <dbReference type="ARBA" id="ARBA00023273"/>
    </source>
</evidence>
<dbReference type="AlphaFoldDB" id="A0A8C5I8H1"/>
<evidence type="ECO:0000256" key="5">
    <source>
        <dbReference type="ARBA" id="ARBA00037780"/>
    </source>
</evidence>
<reference evidence="10" key="2">
    <citation type="submission" date="2025-09" db="UniProtKB">
        <authorList>
            <consortium name="Ensembl"/>
        </authorList>
    </citation>
    <scope>IDENTIFICATION</scope>
</reference>
<comment type="function">
    <text evidence="5">Plays a role in promoting axonal degeneration following neuronal injury by toxic insult or trauma.</text>
</comment>
<organism evidence="10 11">
    <name type="scientific">Junco hyemalis</name>
    <name type="common">Dark-eyed junco</name>
    <dbReference type="NCBI Taxonomy" id="40217"/>
    <lineage>
        <taxon>Eukaryota</taxon>
        <taxon>Metazoa</taxon>
        <taxon>Chordata</taxon>
        <taxon>Craniata</taxon>
        <taxon>Vertebrata</taxon>
        <taxon>Euteleostomi</taxon>
        <taxon>Archelosauria</taxon>
        <taxon>Archosauria</taxon>
        <taxon>Dinosauria</taxon>
        <taxon>Saurischia</taxon>
        <taxon>Theropoda</taxon>
        <taxon>Coelurosauria</taxon>
        <taxon>Aves</taxon>
        <taxon>Neognathae</taxon>
        <taxon>Neoaves</taxon>
        <taxon>Telluraves</taxon>
        <taxon>Australaves</taxon>
        <taxon>Passeriformes</taxon>
        <taxon>Passerellidae</taxon>
        <taxon>Junco</taxon>
    </lineage>
</organism>
<evidence type="ECO:0000313" key="10">
    <source>
        <dbReference type="Ensembl" id="ENSJHYP00000000464.1"/>
    </source>
</evidence>
<comment type="subunit">
    <text evidence="6">Interacts with MYO3A.</text>
</comment>
<dbReference type="Ensembl" id="ENSJHYT00000000596.1">
    <property type="protein sequence ID" value="ENSJHYP00000000464.1"/>
    <property type="gene ID" value="ENSJHYG00000000441.1"/>
</dbReference>
<dbReference type="Pfam" id="PF02493">
    <property type="entry name" value="MORN"/>
    <property type="match status" value="4"/>
</dbReference>
<feature type="compositionally biased region" description="Low complexity" evidence="8">
    <location>
        <begin position="43"/>
        <end position="53"/>
    </location>
</feature>
<evidence type="ECO:0000256" key="1">
    <source>
        <dbReference type="ARBA" id="ARBA00004495"/>
    </source>
</evidence>
<dbReference type="SUPFAM" id="SSF82185">
    <property type="entry name" value="Histone H3 K4-specific methyltransferase SET7/9 N-terminal domain"/>
    <property type="match status" value="1"/>
</dbReference>
<reference evidence="10" key="1">
    <citation type="submission" date="2025-08" db="UniProtKB">
        <authorList>
            <consortium name="Ensembl"/>
        </authorList>
    </citation>
    <scope>IDENTIFICATION</scope>
</reference>
<evidence type="ECO:0000256" key="3">
    <source>
        <dbReference type="ARBA" id="ARBA00022737"/>
    </source>
</evidence>
<name>A0A8C5I8H1_JUNHY</name>
<feature type="region of interest" description="Disordered" evidence="8">
    <location>
        <begin position="1"/>
        <end position="54"/>
    </location>
</feature>
<comment type="subcellular location">
    <subcellularLocation>
        <location evidence="1">Cell projection</location>
        <location evidence="1">Filopodium tip</location>
    </subcellularLocation>
    <subcellularLocation>
        <location evidence="2">Cell projection</location>
        <location evidence="2">Stereocilium</location>
    </subcellularLocation>
</comment>
<dbReference type="PANTHER" id="PTHR46614:SF1">
    <property type="entry name" value="MORN REPEAT-CONTAINING PROTEIN 4"/>
    <property type="match status" value="1"/>
</dbReference>
<keyword evidence="11" id="KW-1185">Reference proteome</keyword>
<feature type="domain" description="Arginine vasopressin-induced protein 1/transcriptional and immune response regulator" evidence="9">
    <location>
        <begin position="36"/>
        <end position="108"/>
    </location>
</feature>
<dbReference type="InterPro" id="IPR052315">
    <property type="entry name" value="MORN4"/>
</dbReference>
<evidence type="ECO:0000256" key="8">
    <source>
        <dbReference type="SAM" id="MobiDB-lite"/>
    </source>
</evidence>
<dbReference type="Pfam" id="PF15063">
    <property type="entry name" value="TC1"/>
    <property type="match status" value="1"/>
</dbReference>
<proteinExistence type="predicted"/>
<evidence type="ECO:0000256" key="6">
    <source>
        <dbReference type="ARBA" id="ARBA00038723"/>
    </source>
</evidence>